<keyword evidence="1" id="KW-0472">Membrane</keyword>
<keyword evidence="3" id="KW-1185">Reference proteome</keyword>
<evidence type="ECO:0000313" key="3">
    <source>
        <dbReference type="Proteomes" id="UP000318288"/>
    </source>
</evidence>
<reference evidence="2 3" key="1">
    <citation type="submission" date="2019-02" db="EMBL/GenBank/DDBJ databases">
        <title>Deep-cultivation of Planctomycetes and their phenomic and genomic characterization uncovers novel biology.</title>
        <authorList>
            <person name="Wiegand S."/>
            <person name="Jogler M."/>
            <person name="Boedeker C."/>
            <person name="Pinto D."/>
            <person name="Vollmers J."/>
            <person name="Rivas-Marin E."/>
            <person name="Kohn T."/>
            <person name="Peeters S.H."/>
            <person name="Heuer A."/>
            <person name="Rast P."/>
            <person name="Oberbeckmann S."/>
            <person name="Bunk B."/>
            <person name="Jeske O."/>
            <person name="Meyerdierks A."/>
            <person name="Storesund J.E."/>
            <person name="Kallscheuer N."/>
            <person name="Luecker S."/>
            <person name="Lage O.M."/>
            <person name="Pohl T."/>
            <person name="Merkel B.J."/>
            <person name="Hornburger P."/>
            <person name="Mueller R.-W."/>
            <person name="Bruemmer F."/>
            <person name="Labrenz M."/>
            <person name="Spormann A.M."/>
            <person name="Op Den Camp H."/>
            <person name="Overmann J."/>
            <person name="Amann R."/>
            <person name="Jetten M.S.M."/>
            <person name="Mascher T."/>
            <person name="Medema M.H."/>
            <person name="Devos D.P."/>
            <person name="Kaster A.-K."/>
            <person name="Ovreas L."/>
            <person name="Rohde M."/>
            <person name="Galperin M.Y."/>
            <person name="Jogler C."/>
        </authorList>
    </citation>
    <scope>NUCLEOTIDE SEQUENCE [LARGE SCALE GENOMIC DNA]</scope>
    <source>
        <strain evidence="2 3">Poly51</strain>
    </source>
</reference>
<feature type="transmembrane region" description="Helical" evidence="1">
    <location>
        <begin position="86"/>
        <end position="110"/>
    </location>
</feature>
<keyword evidence="1" id="KW-0812">Transmembrane</keyword>
<name>A0A5C6E864_9BACT</name>
<comment type="caution">
    <text evidence="2">The sequence shown here is derived from an EMBL/GenBank/DDBJ whole genome shotgun (WGS) entry which is preliminary data.</text>
</comment>
<feature type="transmembrane region" description="Helical" evidence="1">
    <location>
        <begin position="21"/>
        <end position="42"/>
    </location>
</feature>
<evidence type="ECO:0000313" key="2">
    <source>
        <dbReference type="EMBL" id="TWU43656.1"/>
    </source>
</evidence>
<proteinExistence type="predicted"/>
<accession>A0A5C6E864</accession>
<dbReference type="EMBL" id="SJPW01000015">
    <property type="protein sequence ID" value="TWU43656.1"/>
    <property type="molecule type" value="Genomic_DNA"/>
</dbReference>
<sequence>MFLVLGISSRGVFRVPSIAKLILLPLAVLGIAWASFSLSTAWEQSTINSGRRHSMTGISPANQTQIDESLERAKELRSSAELSGNIWQFGARMSSIGIYLCGFVSIALIYRSRARVDEIVSESTVSSAPESSTTTPSTAEKRLSEVRKRLSASNWWLTRLGILTVLLTVVAERMNALAHDRFEARSSINNLIAETQEKLNAPNADIGAILEDLDFEAGQQ</sequence>
<organism evidence="2 3">
    <name type="scientific">Rubripirellula tenax</name>
    <dbReference type="NCBI Taxonomy" id="2528015"/>
    <lineage>
        <taxon>Bacteria</taxon>
        <taxon>Pseudomonadati</taxon>
        <taxon>Planctomycetota</taxon>
        <taxon>Planctomycetia</taxon>
        <taxon>Pirellulales</taxon>
        <taxon>Pirellulaceae</taxon>
        <taxon>Rubripirellula</taxon>
    </lineage>
</organism>
<evidence type="ECO:0000256" key="1">
    <source>
        <dbReference type="SAM" id="Phobius"/>
    </source>
</evidence>
<protein>
    <submittedName>
        <fullName evidence="2">Uncharacterized protein</fullName>
    </submittedName>
</protein>
<dbReference type="Proteomes" id="UP000318288">
    <property type="component" value="Unassembled WGS sequence"/>
</dbReference>
<gene>
    <name evidence="2" type="ORF">Poly51_62350</name>
</gene>
<keyword evidence="1" id="KW-1133">Transmembrane helix</keyword>
<dbReference type="AlphaFoldDB" id="A0A5C6E864"/>